<sequence length="618" mass="71363">MKFKLSVLMLVALAFRVSAQSDRWQQRAKYQMEIDFDAVKHQYKGTQKLVYTNNSPDTLQKVFYHLYLNAFQPGSQMDVRSRTISDPDARVKDRISKLSPSEIGYEKVLSLKQNGKALKYEVVGTILEVTLNEKILPKSNHTFDMEFEAQVPQQIRRTGRANAEGIDYSMAQWYPKMSEYDYEGWHANPYIGREFYGIWGDFDVKITMDAAYTIAGTGYLQNPDKIGHGYSNKNVTHKPGERLTWHFVAPEVHDFMWAADRDYQHDVVKVDDNLDLHFFYQTDTLANVWKQMEPLAVRSFKFMNEQFGRYPYKQYSIIQGGDGGMEYPMATLITGRLNLHALTSVTVHESIHSWFQGLLGTNESKYPWMDEGFTTYAQNLVMNELFPAKGDPQRNATTSYRGLVKSGAEEPLTTHADHYNTNKAYSIASYNKGAVFLNQLNYIMGKEAFQRGMKRYFNEWKFKHPNPTDLKRIMEKESGLELDWFWENFVGTTKTIDYSIREVVANAGKTDVALERIGQMPMPLDVVVSYKDGTVENFYIPLEIMRGEKNENLYAKTTLLNDWGWTYPEYSFTIDRNVADIQAIAIDPSQRMADLDPDNNVWPTVSKTTPRFKAVKVK</sequence>
<feature type="domain" description="Peptidase M1 membrane alanine aminopeptidase" evidence="4">
    <location>
        <begin position="296"/>
        <end position="489"/>
    </location>
</feature>
<keyword evidence="2" id="KW-0479">Metal-binding</keyword>
<feature type="signal peptide" evidence="3">
    <location>
        <begin position="1"/>
        <end position="19"/>
    </location>
</feature>
<dbReference type="InterPro" id="IPR034015">
    <property type="entry name" value="M1_LTA4H"/>
</dbReference>
<reference evidence="6" key="1">
    <citation type="submission" date="2016-10" db="EMBL/GenBank/DDBJ databases">
        <authorList>
            <person name="Varghese N."/>
            <person name="Submissions S."/>
        </authorList>
    </citation>
    <scope>NUCLEOTIDE SEQUENCE [LARGE SCALE GENOMIC DNA]</scope>
    <source>
        <strain evidence="6">DSM 25329</strain>
    </source>
</reference>
<evidence type="ECO:0000313" key="5">
    <source>
        <dbReference type="EMBL" id="SDD96937.1"/>
    </source>
</evidence>
<feature type="binding site" evidence="2">
    <location>
        <position position="348"/>
    </location>
    <ligand>
        <name>Zn(2+)</name>
        <dbReference type="ChEBI" id="CHEBI:29105"/>
        <note>catalytic</note>
    </ligand>
</feature>
<dbReference type="PANTHER" id="PTHR45726:SF3">
    <property type="entry name" value="LEUKOTRIENE A-4 HYDROLASE"/>
    <property type="match status" value="1"/>
</dbReference>
<dbReference type="GO" id="GO:0008270">
    <property type="term" value="F:zinc ion binding"/>
    <property type="evidence" value="ECO:0007669"/>
    <property type="project" value="InterPro"/>
</dbReference>
<dbReference type="CDD" id="cd09604">
    <property type="entry name" value="M1_APN_like"/>
    <property type="match status" value="1"/>
</dbReference>
<evidence type="ECO:0000259" key="4">
    <source>
        <dbReference type="Pfam" id="PF01433"/>
    </source>
</evidence>
<evidence type="ECO:0000256" key="2">
    <source>
        <dbReference type="PIRSR" id="PIRSR634015-3"/>
    </source>
</evidence>
<dbReference type="STRING" id="659014.SAMN04487996_1033"/>
<dbReference type="InterPro" id="IPR027268">
    <property type="entry name" value="Peptidase_M4/M1_CTD_sf"/>
</dbReference>
<keyword evidence="6" id="KW-1185">Reference proteome</keyword>
<feature type="binding site" evidence="2">
    <location>
        <position position="371"/>
    </location>
    <ligand>
        <name>Zn(2+)</name>
        <dbReference type="ChEBI" id="CHEBI:29105"/>
        <note>catalytic</note>
    </ligand>
</feature>
<keyword evidence="2" id="KW-0862">Zinc</keyword>
<gene>
    <name evidence="5" type="ORF">SAMN04487996_1033</name>
</gene>
<dbReference type="SUPFAM" id="SSF55486">
    <property type="entry name" value="Metalloproteases ('zincins'), catalytic domain"/>
    <property type="match status" value="1"/>
</dbReference>
<evidence type="ECO:0000256" key="3">
    <source>
        <dbReference type="SAM" id="SignalP"/>
    </source>
</evidence>
<evidence type="ECO:0000313" key="6">
    <source>
        <dbReference type="Proteomes" id="UP000198748"/>
    </source>
</evidence>
<organism evidence="5 6">
    <name type="scientific">Dyadobacter soli</name>
    <dbReference type="NCBI Taxonomy" id="659014"/>
    <lineage>
        <taxon>Bacteria</taxon>
        <taxon>Pseudomonadati</taxon>
        <taxon>Bacteroidota</taxon>
        <taxon>Cytophagia</taxon>
        <taxon>Cytophagales</taxon>
        <taxon>Spirosomataceae</taxon>
        <taxon>Dyadobacter</taxon>
    </lineage>
</organism>
<feature type="active site" description="Proton acceptor" evidence="1">
    <location>
        <position position="349"/>
    </location>
</feature>
<comment type="cofactor">
    <cofactor evidence="2">
        <name>Zn(2+)</name>
        <dbReference type="ChEBI" id="CHEBI:29105"/>
    </cofactor>
    <text evidence="2">Binds 1 zinc ion per subunit.</text>
</comment>
<dbReference type="Proteomes" id="UP000198748">
    <property type="component" value="Unassembled WGS sequence"/>
</dbReference>
<feature type="binding site" evidence="2">
    <location>
        <position position="352"/>
    </location>
    <ligand>
        <name>Zn(2+)</name>
        <dbReference type="ChEBI" id="CHEBI:29105"/>
        <note>catalytic</note>
    </ligand>
</feature>
<dbReference type="RefSeq" id="WP_090147146.1">
    <property type="nucleotide sequence ID" value="NZ_FNAN01000003.1"/>
</dbReference>
<protein>
    <submittedName>
        <fullName evidence="5">Peptidase family M1</fullName>
    </submittedName>
</protein>
<dbReference type="Pfam" id="PF01433">
    <property type="entry name" value="Peptidase_M1"/>
    <property type="match status" value="1"/>
</dbReference>
<dbReference type="Gene3D" id="1.10.390.10">
    <property type="entry name" value="Neutral Protease Domain 2"/>
    <property type="match status" value="1"/>
</dbReference>
<evidence type="ECO:0000256" key="1">
    <source>
        <dbReference type="PIRSR" id="PIRSR634015-1"/>
    </source>
</evidence>
<dbReference type="PANTHER" id="PTHR45726">
    <property type="entry name" value="LEUKOTRIENE A-4 HYDROLASE"/>
    <property type="match status" value="1"/>
</dbReference>
<dbReference type="InterPro" id="IPR014782">
    <property type="entry name" value="Peptidase_M1_dom"/>
</dbReference>
<proteinExistence type="predicted"/>
<name>A0A1G6Z4Q3_9BACT</name>
<dbReference type="GO" id="GO:0008237">
    <property type="term" value="F:metallopeptidase activity"/>
    <property type="evidence" value="ECO:0007669"/>
    <property type="project" value="InterPro"/>
</dbReference>
<accession>A0A1G6Z4Q3</accession>
<feature type="chain" id="PRO_5011775318" evidence="3">
    <location>
        <begin position="20"/>
        <end position="618"/>
    </location>
</feature>
<keyword evidence="3" id="KW-0732">Signal</keyword>
<feature type="active site" description="Proton donor" evidence="1">
    <location>
        <position position="430"/>
    </location>
</feature>
<dbReference type="AlphaFoldDB" id="A0A1G6Z4Q3"/>
<dbReference type="EMBL" id="FNAN01000003">
    <property type="protein sequence ID" value="SDD96937.1"/>
    <property type="molecule type" value="Genomic_DNA"/>
</dbReference>
<dbReference type="OrthoDB" id="9814383at2"/>